<dbReference type="AlphaFoldDB" id="A0A8J3C623"/>
<feature type="transmembrane region" description="Helical" evidence="1">
    <location>
        <begin position="35"/>
        <end position="54"/>
    </location>
</feature>
<dbReference type="EMBL" id="BMMK01000001">
    <property type="protein sequence ID" value="GGM35060.1"/>
    <property type="molecule type" value="Genomic_DNA"/>
</dbReference>
<dbReference type="Proteomes" id="UP000637578">
    <property type="component" value="Unassembled WGS sequence"/>
</dbReference>
<evidence type="ECO:0000313" key="2">
    <source>
        <dbReference type="EMBL" id="GGM35060.1"/>
    </source>
</evidence>
<keyword evidence="1" id="KW-0472">Membrane</keyword>
<evidence type="ECO:0000256" key="1">
    <source>
        <dbReference type="SAM" id="Phobius"/>
    </source>
</evidence>
<evidence type="ECO:0008006" key="4">
    <source>
        <dbReference type="Google" id="ProtNLM"/>
    </source>
</evidence>
<reference evidence="2" key="1">
    <citation type="journal article" date="2014" name="Int. J. Syst. Evol. Microbiol.">
        <title>Complete genome sequence of Corynebacterium casei LMG S-19264T (=DSM 44701T), isolated from a smear-ripened cheese.</title>
        <authorList>
            <consortium name="US DOE Joint Genome Institute (JGI-PGF)"/>
            <person name="Walter F."/>
            <person name="Albersmeier A."/>
            <person name="Kalinowski J."/>
            <person name="Ruckert C."/>
        </authorList>
    </citation>
    <scope>NUCLEOTIDE SEQUENCE</scope>
    <source>
        <strain evidence="2">CGMCC 4.5737</strain>
    </source>
</reference>
<dbReference type="RefSeq" id="WP_189052979.1">
    <property type="nucleotide sequence ID" value="NZ_BMMK01000001.1"/>
</dbReference>
<feature type="transmembrane region" description="Helical" evidence="1">
    <location>
        <begin position="60"/>
        <end position="79"/>
    </location>
</feature>
<gene>
    <name evidence="2" type="ORF">GCM10012275_02890</name>
</gene>
<protein>
    <recommendedName>
        <fullName evidence="4">ATP synthase protein I</fullName>
    </recommendedName>
</protein>
<accession>A0A8J3C623</accession>
<keyword evidence="1" id="KW-1133">Transmembrane helix</keyword>
<keyword evidence="1" id="KW-0812">Transmembrane</keyword>
<reference evidence="2" key="2">
    <citation type="submission" date="2020-09" db="EMBL/GenBank/DDBJ databases">
        <authorList>
            <person name="Sun Q."/>
            <person name="Zhou Y."/>
        </authorList>
    </citation>
    <scope>NUCLEOTIDE SEQUENCE</scope>
    <source>
        <strain evidence="2">CGMCC 4.5737</strain>
    </source>
</reference>
<feature type="transmembrane region" description="Helical" evidence="1">
    <location>
        <begin position="91"/>
        <end position="113"/>
    </location>
</feature>
<evidence type="ECO:0000313" key="3">
    <source>
        <dbReference type="Proteomes" id="UP000637578"/>
    </source>
</evidence>
<comment type="caution">
    <text evidence="2">The sequence shown here is derived from an EMBL/GenBank/DDBJ whole genome shotgun (WGS) entry which is preliminary data.</text>
</comment>
<name>A0A8J3C623_9PSEU</name>
<sequence length="158" mass="16314">MSETDKAPATDRANTFPETHDAVVRKLADAMLRSVLWSSGATITLGIVVFAVPWGLPGALGALVGGAVALGSSLATLWLMRRTAAASVQRVMVAALGGFAGKVLVLLVVMTLLRGLTVLHPMALALTMAGTILLATGAEVRAFAQVKVPTIITEPERG</sequence>
<feature type="transmembrane region" description="Helical" evidence="1">
    <location>
        <begin position="119"/>
        <end position="138"/>
    </location>
</feature>
<keyword evidence="3" id="KW-1185">Reference proteome</keyword>
<proteinExistence type="predicted"/>
<organism evidence="2 3">
    <name type="scientific">Longimycelium tulufanense</name>
    <dbReference type="NCBI Taxonomy" id="907463"/>
    <lineage>
        <taxon>Bacteria</taxon>
        <taxon>Bacillati</taxon>
        <taxon>Actinomycetota</taxon>
        <taxon>Actinomycetes</taxon>
        <taxon>Pseudonocardiales</taxon>
        <taxon>Pseudonocardiaceae</taxon>
        <taxon>Longimycelium</taxon>
    </lineage>
</organism>